<dbReference type="PANTHER" id="PTHR43738:SF1">
    <property type="entry name" value="HEMIN TRANSPORT SYSTEM PERMEASE PROTEIN HRTB-RELATED"/>
    <property type="match status" value="1"/>
</dbReference>
<evidence type="ECO:0000256" key="8">
    <source>
        <dbReference type="ARBA" id="ARBA00022989"/>
    </source>
</evidence>
<feature type="transmembrane region" description="Helical" evidence="11">
    <location>
        <begin position="314"/>
        <end position="337"/>
    </location>
</feature>
<dbReference type="Proteomes" id="UP000243350">
    <property type="component" value="Unassembled WGS sequence"/>
</dbReference>
<evidence type="ECO:0000256" key="1">
    <source>
        <dbReference type="ARBA" id="ARBA00004651"/>
    </source>
</evidence>
<dbReference type="GeneID" id="48886802"/>
<keyword evidence="15" id="KW-1185">Reference proteome</keyword>
<comment type="function">
    <text evidence="10">Part of the ABC transporter complex hrt involved in hemin import. Responsible for the translocation of the substrate across the membrane.</text>
</comment>
<name>A0A2K4DMC3_9STAP</name>
<keyword evidence="8 11" id="KW-1133">Transmembrane helix</keyword>
<evidence type="ECO:0000256" key="3">
    <source>
        <dbReference type="ARBA" id="ARBA00011131"/>
    </source>
</evidence>
<keyword evidence="9 11" id="KW-0472">Membrane</keyword>
<gene>
    <name evidence="13" type="ORF">BUY47_07875</name>
    <name evidence="14" type="ORF">BUY48_01745</name>
</gene>
<dbReference type="InterPro" id="IPR003838">
    <property type="entry name" value="ABC3_permease_C"/>
</dbReference>
<evidence type="ECO:0000256" key="6">
    <source>
        <dbReference type="ARBA" id="ARBA00022475"/>
    </source>
</evidence>
<dbReference type="GO" id="GO:0005886">
    <property type="term" value="C:plasma membrane"/>
    <property type="evidence" value="ECO:0007669"/>
    <property type="project" value="UniProtKB-SubCell"/>
</dbReference>
<dbReference type="Proteomes" id="UP000242088">
    <property type="component" value="Unassembled WGS sequence"/>
</dbReference>
<evidence type="ECO:0000256" key="9">
    <source>
        <dbReference type="ARBA" id="ARBA00023136"/>
    </source>
</evidence>
<evidence type="ECO:0000256" key="4">
    <source>
        <dbReference type="ARBA" id="ARBA00016962"/>
    </source>
</evidence>
<reference evidence="14" key="2">
    <citation type="submission" date="2018-03" db="EMBL/GenBank/DDBJ databases">
        <authorList>
            <person name="Keele B.F."/>
        </authorList>
    </citation>
    <scope>NUCLEOTIDE SEQUENCE</scope>
    <source>
        <strain evidence="14">SNUC 4143</strain>
    </source>
</reference>
<evidence type="ECO:0000259" key="12">
    <source>
        <dbReference type="Pfam" id="PF02687"/>
    </source>
</evidence>
<evidence type="ECO:0000256" key="10">
    <source>
        <dbReference type="ARBA" id="ARBA00024973"/>
    </source>
</evidence>
<reference evidence="13" key="3">
    <citation type="submission" date="2018-03" db="EMBL/GenBank/DDBJ databases">
        <authorList>
            <person name="Naushad S."/>
        </authorList>
    </citation>
    <scope>NUCLEOTIDE SEQUENCE</scope>
    <source>
        <strain evidence="13">SNUC 1409</strain>
    </source>
</reference>
<evidence type="ECO:0000256" key="2">
    <source>
        <dbReference type="ARBA" id="ARBA00008697"/>
    </source>
</evidence>
<dbReference type="PANTHER" id="PTHR43738">
    <property type="entry name" value="ABC TRANSPORTER, MEMBRANE PROTEIN"/>
    <property type="match status" value="1"/>
</dbReference>
<evidence type="ECO:0000313" key="16">
    <source>
        <dbReference type="Proteomes" id="UP000243350"/>
    </source>
</evidence>
<keyword evidence="6" id="KW-1003">Cell membrane</keyword>
<dbReference type="AlphaFoldDB" id="A0A2K4DMC3"/>
<dbReference type="OrthoDB" id="384327at2"/>
<comment type="subunit">
    <text evidence="3">The complex is composed of two ATP-binding proteins (HrtA), two transmembrane proteins (HrtB) and a solute-binding protein.</text>
</comment>
<sequence>MFLAWNEIKRNKLKFGLIIGILVLISYLLFLLSGLANGLINMNTEGIKKWKADAIVLNKDANQTVQQSVFKTSKAQNTFEETAPLKQMGVIASNQDSEENALLFGVDAKSFLIPKIVKGKTFSKDNDVVIDQTLKDKGFKIGDTLKLSQSDEKLHIVGVSESAKYNASPVIFANNKTITKVNPVLAKDKTNAVVVRDKDWKDKKVDSDLEVVGMDAFVENLPGYKPQNLTMNFMITFLFVISATVIGVFLYVITLQKKNLFGVLKAQGFTNGFLMKMVLAQTFILALIGTLIGLILTLLTSLVLPEAVPVQFDIVTLLIFGLVLILTSLVGSLFSVLSIRKIDPLKAIG</sequence>
<protein>
    <recommendedName>
        <fullName evidence="4">Putative hemin transport system permease protein HrtB</fullName>
    </recommendedName>
</protein>
<dbReference type="Pfam" id="PF02687">
    <property type="entry name" value="FtsX"/>
    <property type="match status" value="1"/>
</dbReference>
<dbReference type="EMBL" id="PYZH01000006">
    <property type="protein sequence ID" value="PTF16527.1"/>
    <property type="molecule type" value="Genomic_DNA"/>
</dbReference>
<evidence type="ECO:0000256" key="7">
    <source>
        <dbReference type="ARBA" id="ARBA00022692"/>
    </source>
</evidence>
<organism evidence="14 16">
    <name type="scientific">Staphylococcus devriesei</name>
    <dbReference type="NCBI Taxonomy" id="586733"/>
    <lineage>
        <taxon>Bacteria</taxon>
        <taxon>Bacillati</taxon>
        <taxon>Bacillota</taxon>
        <taxon>Bacilli</taxon>
        <taxon>Bacillales</taxon>
        <taxon>Staphylococcaceae</taxon>
        <taxon>Staphylococcus</taxon>
    </lineage>
</organism>
<evidence type="ECO:0000313" key="14">
    <source>
        <dbReference type="EMBL" id="PTF16527.1"/>
    </source>
</evidence>
<comment type="subcellular location">
    <subcellularLocation>
        <location evidence="1">Cell membrane</location>
        <topology evidence="1">Multi-pass membrane protein</topology>
    </subcellularLocation>
</comment>
<feature type="transmembrane region" description="Helical" evidence="11">
    <location>
        <begin position="233"/>
        <end position="253"/>
    </location>
</feature>
<evidence type="ECO:0000313" key="13">
    <source>
        <dbReference type="EMBL" id="PTF13747.1"/>
    </source>
</evidence>
<feature type="domain" description="ABC3 transporter permease C-terminal" evidence="12">
    <location>
        <begin position="232"/>
        <end position="344"/>
    </location>
</feature>
<feature type="transmembrane region" description="Helical" evidence="11">
    <location>
        <begin position="273"/>
        <end position="302"/>
    </location>
</feature>
<dbReference type="InterPro" id="IPR051125">
    <property type="entry name" value="ABC-4/HrtB_transporter"/>
</dbReference>
<comment type="similarity">
    <text evidence="2">Belongs to the ABC-4 integral membrane protein family. HrtB subfamily.</text>
</comment>
<keyword evidence="7 11" id="KW-0812">Transmembrane</keyword>
<evidence type="ECO:0000313" key="15">
    <source>
        <dbReference type="Proteomes" id="UP000242088"/>
    </source>
</evidence>
<reference evidence="15 16" key="1">
    <citation type="journal article" date="2016" name="Front. Microbiol.">
        <title>Comprehensive Phylogenetic Analysis of Bovine Non-aureus Staphylococci Species Based on Whole-Genome Sequencing.</title>
        <authorList>
            <person name="Naushad S."/>
            <person name="Barkema H.W."/>
            <person name="Luby C."/>
            <person name="Condas L.A."/>
            <person name="Nobrega D.B."/>
            <person name="Carson D.A."/>
            <person name="De Buck J."/>
        </authorList>
    </citation>
    <scope>NUCLEOTIDE SEQUENCE [LARGE SCALE GENOMIC DNA]</scope>
    <source>
        <strain evidence="13 15">SNUC 1409</strain>
        <strain evidence="14 16">SNUC 4143</strain>
    </source>
</reference>
<evidence type="ECO:0000256" key="11">
    <source>
        <dbReference type="SAM" id="Phobius"/>
    </source>
</evidence>
<feature type="transmembrane region" description="Helical" evidence="11">
    <location>
        <begin position="15"/>
        <end position="36"/>
    </location>
</feature>
<proteinExistence type="inferred from homology"/>
<evidence type="ECO:0000256" key="5">
    <source>
        <dbReference type="ARBA" id="ARBA00022448"/>
    </source>
</evidence>
<dbReference type="EMBL" id="PYZI01000008">
    <property type="protein sequence ID" value="PTF13747.1"/>
    <property type="molecule type" value="Genomic_DNA"/>
</dbReference>
<keyword evidence="5" id="KW-0813">Transport</keyword>
<accession>A0A2K4DMC3</accession>
<dbReference type="RefSeq" id="WP_103166615.1">
    <property type="nucleotide sequence ID" value="NZ_JAHCOY010000005.1"/>
</dbReference>
<comment type="caution">
    <text evidence="14">The sequence shown here is derived from an EMBL/GenBank/DDBJ whole genome shotgun (WGS) entry which is preliminary data.</text>
</comment>